<dbReference type="InterPro" id="IPR050121">
    <property type="entry name" value="Cytochrome_P450_monoxygenase"/>
</dbReference>
<feature type="region of interest" description="Disordered" evidence="4">
    <location>
        <begin position="1"/>
        <end position="25"/>
    </location>
</feature>
<evidence type="ECO:0000313" key="5">
    <source>
        <dbReference type="EMBL" id="MEJ8824688.1"/>
    </source>
</evidence>
<name>A0ABU8W4Z9_9BURK</name>
<keyword evidence="3" id="KW-0560">Oxidoreductase</keyword>
<protein>
    <submittedName>
        <fullName evidence="5">Cytochrome P450</fullName>
    </submittedName>
</protein>
<dbReference type="SUPFAM" id="SSF48264">
    <property type="entry name" value="Cytochrome P450"/>
    <property type="match status" value="1"/>
</dbReference>
<dbReference type="Proteomes" id="UP001363010">
    <property type="component" value="Unassembled WGS sequence"/>
</dbReference>
<accession>A0ABU8W4Z9</accession>
<comment type="cofactor">
    <cofactor evidence="1">
        <name>heme</name>
        <dbReference type="ChEBI" id="CHEBI:30413"/>
    </cofactor>
</comment>
<sequence>MDSPTLDKPDAPARPAPRKIADLPGPRGLPLLGNLLQLDPPRMHQQLEQWCREFGPFFKVKLGRRYLLIVGDHQAVATMLRDRPDGFKRTTRLEQVGREMGLKPGVFGANDDDWRRQRRMVMAGFDPAHVKGYFPSLQGVADRLFRRWQAAARSGSAIDLQADLMRYTVDTIAGLAFGAEVNTLESDGDVIQQHLDKIFPALLKRMLSPLPTWRWFPSAADRQLARGVVAVNEAVDAFVAQARRRMEADPALRTRPRNLLEAMIAAADEPDSGITDVQVAGNVMTMLLAGEDTTANTIAWMIDLLWRHPDALARATDEVRRVVGDTARPTFEQMGQLDFVEACAHETMRLRPVAPILSVQAKKEAVVGDIQVPAGTVVVNLMRRDGVNENHVPRAAAFEPQRWMADGGPGAMAGSARRTSMPFGAGPRICPGRYLALLEMKMAMAVLLSRFDIASIDTPDGGPARELLAFTMAPVGLRMHLRERTA</sequence>
<evidence type="ECO:0000256" key="2">
    <source>
        <dbReference type="ARBA" id="ARBA00010617"/>
    </source>
</evidence>
<dbReference type="RefSeq" id="WP_340365706.1">
    <property type="nucleotide sequence ID" value="NZ_JBBKZV010000015.1"/>
</dbReference>
<dbReference type="InterPro" id="IPR017972">
    <property type="entry name" value="Cyt_P450_CS"/>
</dbReference>
<keyword evidence="6" id="KW-1185">Reference proteome</keyword>
<dbReference type="Pfam" id="PF00067">
    <property type="entry name" value="p450"/>
    <property type="match status" value="1"/>
</dbReference>
<reference evidence="5 6" key="1">
    <citation type="submission" date="2024-03" db="EMBL/GenBank/DDBJ databases">
        <title>Novel species of the genus Variovorax.</title>
        <authorList>
            <person name="Liu Q."/>
            <person name="Xin Y.-H."/>
        </authorList>
    </citation>
    <scope>NUCLEOTIDE SEQUENCE [LARGE SCALE GENOMIC DNA]</scope>
    <source>
        <strain evidence="5 6">KACC 18501</strain>
    </source>
</reference>
<evidence type="ECO:0000313" key="6">
    <source>
        <dbReference type="Proteomes" id="UP001363010"/>
    </source>
</evidence>
<keyword evidence="3" id="KW-0503">Monooxygenase</keyword>
<comment type="similarity">
    <text evidence="2 3">Belongs to the cytochrome P450 family.</text>
</comment>
<keyword evidence="3" id="KW-0408">Iron</keyword>
<dbReference type="PANTHER" id="PTHR24305">
    <property type="entry name" value="CYTOCHROME P450"/>
    <property type="match status" value="1"/>
</dbReference>
<dbReference type="PROSITE" id="PS00086">
    <property type="entry name" value="CYTOCHROME_P450"/>
    <property type="match status" value="1"/>
</dbReference>
<evidence type="ECO:0000256" key="1">
    <source>
        <dbReference type="ARBA" id="ARBA00001971"/>
    </source>
</evidence>
<gene>
    <name evidence="5" type="ORF">WKW80_22055</name>
</gene>
<evidence type="ECO:0000256" key="3">
    <source>
        <dbReference type="RuleBase" id="RU000461"/>
    </source>
</evidence>
<feature type="compositionally biased region" description="Basic and acidic residues" evidence="4">
    <location>
        <begin position="1"/>
        <end position="11"/>
    </location>
</feature>
<keyword evidence="3" id="KW-0479">Metal-binding</keyword>
<keyword evidence="3" id="KW-0349">Heme</keyword>
<dbReference type="PRINTS" id="PR00463">
    <property type="entry name" value="EP450I"/>
</dbReference>
<dbReference type="InterPro" id="IPR001128">
    <property type="entry name" value="Cyt_P450"/>
</dbReference>
<dbReference type="InterPro" id="IPR002401">
    <property type="entry name" value="Cyt_P450_E_grp-I"/>
</dbReference>
<dbReference type="Gene3D" id="1.10.630.10">
    <property type="entry name" value="Cytochrome P450"/>
    <property type="match status" value="1"/>
</dbReference>
<dbReference type="EMBL" id="JBBKZV010000015">
    <property type="protein sequence ID" value="MEJ8824688.1"/>
    <property type="molecule type" value="Genomic_DNA"/>
</dbReference>
<evidence type="ECO:0000256" key="4">
    <source>
        <dbReference type="SAM" id="MobiDB-lite"/>
    </source>
</evidence>
<proteinExistence type="inferred from homology"/>
<comment type="caution">
    <text evidence="5">The sequence shown here is derived from an EMBL/GenBank/DDBJ whole genome shotgun (WGS) entry which is preliminary data.</text>
</comment>
<dbReference type="InterPro" id="IPR036396">
    <property type="entry name" value="Cyt_P450_sf"/>
</dbReference>
<dbReference type="PANTHER" id="PTHR24305:SF166">
    <property type="entry name" value="CYTOCHROME P450 12A4, MITOCHONDRIAL-RELATED"/>
    <property type="match status" value="1"/>
</dbReference>
<organism evidence="5 6">
    <name type="scientific">Variovorax humicola</name>
    <dbReference type="NCBI Taxonomy" id="1769758"/>
    <lineage>
        <taxon>Bacteria</taxon>
        <taxon>Pseudomonadati</taxon>
        <taxon>Pseudomonadota</taxon>
        <taxon>Betaproteobacteria</taxon>
        <taxon>Burkholderiales</taxon>
        <taxon>Comamonadaceae</taxon>
        <taxon>Variovorax</taxon>
    </lineage>
</organism>
<dbReference type="PRINTS" id="PR00385">
    <property type="entry name" value="P450"/>
</dbReference>